<dbReference type="EMBL" id="LLGC01000179">
    <property type="protein sequence ID" value="KQE03642.1"/>
    <property type="molecule type" value="Genomic_DNA"/>
</dbReference>
<proteinExistence type="predicted"/>
<reference evidence="1 2" key="1">
    <citation type="submission" date="2015-10" db="EMBL/GenBank/DDBJ databases">
        <title>The utility of whole genome sequencing in characterizing Acinetobacter epidemiology and analyzing hospital outbreaks.</title>
        <authorList>
            <person name="Ozer E.A."/>
            <person name="Fitzpatrick M.A."/>
            <person name="Hauser A.R."/>
        </authorList>
    </citation>
    <scope>NUCLEOTIDE SEQUENCE [LARGE SCALE GENOMIC DNA]</scope>
    <source>
        <strain evidence="1 2">ABBL072</strain>
    </source>
</reference>
<dbReference type="AlphaFoldDB" id="A0AAN6AJ76"/>
<sequence>MSLIDLVYAFESATRAHENIGSQPLEDHAIIEEEFKSAKENLIVEIKERTNDPALAVIQYILSDNVDGTDDAMEFLNYWNEGEFDILRRNWNNIPDEVFIGADPLFKVAPPVRVGRHIEGVSINGLEYILDDSKQICIFKNEATARQCLVNNFGFKEEQLDDLVFEELDHSYASDIND</sequence>
<protein>
    <submittedName>
        <fullName evidence="1">Uncharacterized protein</fullName>
    </submittedName>
</protein>
<dbReference type="Proteomes" id="UP000051449">
    <property type="component" value="Unassembled WGS sequence"/>
</dbReference>
<comment type="caution">
    <text evidence="1">The sequence shown here is derived from an EMBL/GenBank/DDBJ whole genome shotgun (WGS) entry which is preliminary data.</text>
</comment>
<organism evidence="1 2">
    <name type="scientific">Acinetobacter baumannii</name>
    <dbReference type="NCBI Taxonomy" id="470"/>
    <lineage>
        <taxon>Bacteria</taxon>
        <taxon>Pseudomonadati</taxon>
        <taxon>Pseudomonadota</taxon>
        <taxon>Gammaproteobacteria</taxon>
        <taxon>Moraxellales</taxon>
        <taxon>Moraxellaceae</taxon>
        <taxon>Acinetobacter</taxon>
        <taxon>Acinetobacter calcoaceticus/baumannii complex</taxon>
    </lineage>
</organism>
<name>A0AAN6AJ76_ACIBA</name>
<accession>A0AAN6AJ76</accession>
<evidence type="ECO:0000313" key="2">
    <source>
        <dbReference type="Proteomes" id="UP000051449"/>
    </source>
</evidence>
<gene>
    <name evidence="1" type="ORF">APD33_13585</name>
</gene>
<evidence type="ECO:0000313" key="1">
    <source>
        <dbReference type="EMBL" id="KQE03642.1"/>
    </source>
</evidence>
<dbReference type="RefSeq" id="WP_000052344.1">
    <property type="nucleotide sequence ID" value="NZ_CAJHFN010000015.1"/>
</dbReference>